<dbReference type="InterPro" id="IPR017867">
    <property type="entry name" value="Tyr_phospatase_low_mol_wt"/>
</dbReference>
<evidence type="ECO:0000256" key="4">
    <source>
        <dbReference type="ARBA" id="ARBA00022912"/>
    </source>
</evidence>
<keyword evidence="3" id="KW-0378">Hydrolase</keyword>
<feature type="active site" description="Proton donor" evidence="5">
    <location>
        <position position="117"/>
    </location>
</feature>
<evidence type="ECO:0000256" key="2">
    <source>
        <dbReference type="ARBA" id="ARBA00013064"/>
    </source>
</evidence>
<dbReference type="GO" id="GO:0004725">
    <property type="term" value="F:protein tyrosine phosphatase activity"/>
    <property type="evidence" value="ECO:0007669"/>
    <property type="project" value="UniProtKB-EC"/>
</dbReference>
<dbReference type="SMART" id="SM00226">
    <property type="entry name" value="LMWPc"/>
    <property type="match status" value="1"/>
</dbReference>
<keyword evidence="8" id="KW-1185">Reference proteome</keyword>
<feature type="active site" evidence="5">
    <location>
        <position position="8"/>
    </location>
</feature>
<dbReference type="Gene3D" id="3.40.50.2300">
    <property type="match status" value="1"/>
</dbReference>
<protein>
    <recommendedName>
        <fullName evidence="2">protein-tyrosine-phosphatase</fullName>
        <ecNumber evidence="2">3.1.3.48</ecNumber>
    </recommendedName>
</protein>
<dbReference type="PANTHER" id="PTHR11717">
    <property type="entry name" value="LOW MOLECULAR WEIGHT PROTEIN TYROSINE PHOSPHATASE"/>
    <property type="match status" value="1"/>
</dbReference>
<dbReference type="InterPro" id="IPR050438">
    <property type="entry name" value="LMW_PTPase"/>
</dbReference>
<gene>
    <name evidence="7" type="ORF">GWA01_19580</name>
</gene>
<dbReference type="PANTHER" id="PTHR11717:SF7">
    <property type="entry name" value="LOW MOLECULAR WEIGHT PHOSPHOTYROSINE PROTEIN PHOSPHATASE"/>
    <property type="match status" value="1"/>
</dbReference>
<dbReference type="Proteomes" id="UP000321230">
    <property type="component" value="Unassembled WGS sequence"/>
</dbReference>
<evidence type="ECO:0000256" key="5">
    <source>
        <dbReference type="PIRSR" id="PIRSR617867-1"/>
    </source>
</evidence>
<comment type="caution">
    <text evidence="7">The sequence shown here is derived from an EMBL/GenBank/DDBJ whole genome shotgun (WGS) entry which is preliminary data.</text>
</comment>
<comment type="similarity">
    <text evidence="1">Belongs to the low molecular weight phosphotyrosine protein phosphatase family.</text>
</comment>
<dbReference type="EMBL" id="BJUZ01000002">
    <property type="protein sequence ID" value="GEK94188.1"/>
    <property type="molecule type" value="Genomic_DNA"/>
</dbReference>
<dbReference type="AlphaFoldDB" id="A0A511B194"/>
<reference evidence="7 8" key="1">
    <citation type="submission" date="2019-07" db="EMBL/GenBank/DDBJ databases">
        <title>Whole genome shotgun sequence of Gluconobacter wancherniae NBRC 103581.</title>
        <authorList>
            <person name="Hosoyama A."/>
            <person name="Uohara A."/>
            <person name="Ohji S."/>
            <person name="Ichikawa N."/>
        </authorList>
    </citation>
    <scope>NUCLEOTIDE SEQUENCE [LARGE SCALE GENOMIC DNA]</scope>
    <source>
        <strain evidence="7 8">NBRC 103581</strain>
    </source>
</reference>
<dbReference type="InterPro" id="IPR023485">
    <property type="entry name" value="Ptyr_pPase"/>
</dbReference>
<evidence type="ECO:0000256" key="3">
    <source>
        <dbReference type="ARBA" id="ARBA00022801"/>
    </source>
</evidence>
<organism evidence="7 8">
    <name type="scientific">Gluconobacter wancherniae NBRC 103581</name>
    <dbReference type="NCBI Taxonomy" id="656744"/>
    <lineage>
        <taxon>Bacteria</taxon>
        <taxon>Pseudomonadati</taxon>
        <taxon>Pseudomonadota</taxon>
        <taxon>Alphaproteobacteria</taxon>
        <taxon>Acetobacterales</taxon>
        <taxon>Acetobacteraceae</taxon>
        <taxon>Gluconobacter</taxon>
    </lineage>
</organism>
<keyword evidence="4" id="KW-0904">Protein phosphatase</keyword>
<feature type="domain" description="Phosphotyrosine protein phosphatase I" evidence="6">
    <location>
        <begin position="1"/>
        <end position="143"/>
    </location>
</feature>
<dbReference type="PRINTS" id="PR00719">
    <property type="entry name" value="LMWPTPASE"/>
</dbReference>
<evidence type="ECO:0000259" key="6">
    <source>
        <dbReference type="SMART" id="SM00226"/>
    </source>
</evidence>
<accession>A0A511B194</accession>
<dbReference type="EC" id="3.1.3.48" evidence="2"/>
<sequence>MCTGNICRSPLAEIAMRNEAEQRNLLLDIDSAGTGSWHTGDPPDPRARKTAIRHGLNVDQLRARQVTPDDFQRFDHIIAMDRSHLSFLKKMKPLESKAKLCLMLDFLPHSGRKDVVDPYYGPDAGFETTWQDVSAACAKMAEQMLDDIQD</sequence>
<feature type="active site" description="Nucleophile" evidence="5">
    <location>
        <position position="2"/>
    </location>
</feature>
<evidence type="ECO:0000256" key="1">
    <source>
        <dbReference type="ARBA" id="ARBA00011063"/>
    </source>
</evidence>
<proteinExistence type="inferred from homology"/>
<evidence type="ECO:0000313" key="8">
    <source>
        <dbReference type="Proteomes" id="UP000321230"/>
    </source>
</evidence>
<dbReference type="Pfam" id="PF01451">
    <property type="entry name" value="LMWPc"/>
    <property type="match status" value="1"/>
</dbReference>
<dbReference type="CDD" id="cd16343">
    <property type="entry name" value="LMWPTP"/>
    <property type="match status" value="1"/>
</dbReference>
<dbReference type="SUPFAM" id="SSF52788">
    <property type="entry name" value="Phosphotyrosine protein phosphatases I"/>
    <property type="match status" value="1"/>
</dbReference>
<name>A0A511B194_9PROT</name>
<dbReference type="InterPro" id="IPR036196">
    <property type="entry name" value="Ptyr_pPase_sf"/>
</dbReference>
<evidence type="ECO:0000313" key="7">
    <source>
        <dbReference type="EMBL" id="GEK94188.1"/>
    </source>
</evidence>